<comment type="caution">
    <text evidence="2">The sequence shown here is derived from an EMBL/GenBank/DDBJ whole genome shotgun (WGS) entry which is preliminary data.</text>
</comment>
<keyword evidence="3" id="KW-1185">Reference proteome</keyword>
<dbReference type="RefSeq" id="WP_078482928.1">
    <property type="nucleotide sequence ID" value="NZ_MPRL01000013.1"/>
</dbReference>
<organism evidence="2 3">
    <name type="scientific">Solemya pervernicosa gill symbiont</name>
    <dbReference type="NCBI Taxonomy" id="642797"/>
    <lineage>
        <taxon>Bacteria</taxon>
        <taxon>Pseudomonadati</taxon>
        <taxon>Pseudomonadota</taxon>
        <taxon>Gammaproteobacteria</taxon>
        <taxon>sulfur-oxidizing symbionts</taxon>
    </lineage>
</organism>
<accession>A0A1T2L7T2</accession>
<reference evidence="2 3" key="1">
    <citation type="submission" date="2016-11" db="EMBL/GenBank/DDBJ databases">
        <title>Mixed transmission modes and dynamic genome evolution in an obligate animal-bacterial symbiosis.</title>
        <authorList>
            <person name="Russell S.L."/>
            <person name="Corbett-Detig R.B."/>
            <person name="Cavanaugh C.M."/>
        </authorList>
    </citation>
    <scope>NUCLEOTIDE SEQUENCE [LARGE SCALE GENOMIC DNA]</scope>
    <source>
        <strain evidence="2">Sveles-Q1</strain>
    </source>
</reference>
<name>A0A1T2L7T2_9GAMM</name>
<dbReference type="Pfam" id="PF05402">
    <property type="entry name" value="PqqD"/>
    <property type="match status" value="1"/>
</dbReference>
<dbReference type="AlphaFoldDB" id="A0A1T2L7T2"/>
<feature type="region of interest" description="Disordered" evidence="1">
    <location>
        <begin position="88"/>
        <end position="108"/>
    </location>
</feature>
<evidence type="ECO:0000313" key="2">
    <source>
        <dbReference type="EMBL" id="OOZ41168.1"/>
    </source>
</evidence>
<dbReference type="InterPro" id="IPR041881">
    <property type="entry name" value="PqqD_sf"/>
</dbReference>
<dbReference type="Proteomes" id="UP000191110">
    <property type="component" value="Unassembled WGS sequence"/>
</dbReference>
<dbReference type="EMBL" id="MPRL01000013">
    <property type="protein sequence ID" value="OOZ41168.1"/>
    <property type="molecule type" value="Genomic_DNA"/>
</dbReference>
<dbReference type="Gene3D" id="1.10.10.1150">
    <property type="entry name" value="Coenzyme PQQ synthesis protein D (PqqD)"/>
    <property type="match status" value="1"/>
</dbReference>
<feature type="compositionally biased region" description="Polar residues" evidence="1">
    <location>
        <begin position="92"/>
        <end position="105"/>
    </location>
</feature>
<dbReference type="OrthoDB" id="8686088at2"/>
<proteinExistence type="predicted"/>
<protein>
    <recommendedName>
        <fullName evidence="4">PqqD family protein</fullName>
    </recommendedName>
</protein>
<evidence type="ECO:0008006" key="4">
    <source>
        <dbReference type="Google" id="ProtNLM"/>
    </source>
</evidence>
<evidence type="ECO:0000313" key="3">
    <source>
        <dbReference type="Proteomes" id="UP000191110"/>
    </source>
</evidence>
<gene>
    <name evidence="2" type="ORF">BOW53_04685</name>
</gene>
<dbReference type="InterPro" id="IPR008792">
    <property type="entry name" value="PQQD"/>
</dbReference>
<sequence>MMGQCYTVDATQVAHQLIDGEVIVVDFLNGAYFSLRETAALIWQALLNGKSVTHIISEYIDQYPEQREQIESTIPAFVESLVEDGLLHSAESENQGGSESFSAASSDGAFVPPVREKFEDMSELLMLDPIHDVDEMGWPRSDNKLN</sequence>
<evidence type="ECO:0000256" key="1">
    <source>
        <dbReference type="SAM" id="MobiDB-lite"/>
    </source>
</evidence>